<feature type="domain" description="C2H2-type" evidence="10">
    <location>
        <begin position="125"/>
        <end position="148"/>
    </location>
</feature>
<evidence type="ECO:0000256" key="2">
    <source>
        <dbReference type="ARBA" id="ARBA00022723"/>
    </source>
</evidence>
<keyword evidence="7" id="KW-0539">Nucleus</keyword>
<dbReference type="FunFam" id="3.30.160.60:FF:000065">
    <property type="entry name" value="B-cell CLL/lymphoma 6, member B"/>
    <property type="match status" value="1"/>
</dbReference>
<dbReference type="Gene3D" id="3.30.160.60">
    <property type="entry name" value="Classic Zinc Finger"/>
    <property type="match status" value="5"/>
</dbReference>
<dbReference type="PANTHER" id="PTHR16515:SF2">
    <property type="entry name" value="PR DOMAIN ZINC FINGER PROTEIN 4"/>
    <property type="match status" value="1"/>
</dbReference>
<dbReference type="PROSITE" id="PS50157">
    <property type="entry name" value="ZINC_FINGER_C2H2_2"/>
    <property type="match status" value="6"/>
</dbReference>
<dbReference type="KEGG" id="kaf:KAFR_0B00280"/>
<keyword evidence="2" id="KW-0479">Metal-binding</keyword>
<feature type="domain" description="C2H2-type" evidence="10">
    <location>
        <begin position="180"/>
        <end position="207"/>
    </location>
</feature>
<evidence type="ECO:0000313" key="12">
    <source>
        <dbReference type="Proteomes" id="UP000005220"/>
    </source>
</evidence>
<evidence type="ECO:0000256" key="6">
    <source>
        <dbReference type="ARBA" id="ARBA00023125"/>
    </source>
</evidence>
<feature type="compositionally biased region" description="Basic and acidic residues" evidence="9">
    <location>
        <begin position="10"/>
        <end position="21"/>
    </location>
</feature>
<keyword evidence="12" id="KW-1185">Reference proteome</keyword>
<keyword evidence="4 8" id="KW-0863">Zinc-finger</keyword>
<keyword evidence="3" id="KW-0677">Repeat</keyword>
<dbReference type="SUPFAM" id="SSF57667">
    <property type="entry name" value="beta-beta-alpha zinc fingers"/>
    <property type="match status" value="3"/>
</dbReference>
<dbReference type="FunCoup" id="H2APM8">
    <property type="interactions" value="53"/>
</dbReference>
<dbReference type="OrthoDB" id="4748970at2759"/>
<dbReference type="GO" id="GO:0010468">
    <property type="term" value="P:regulation of gene expression"/>
    <property type="evidence" value="ECO:0007669"/>
    <property type="project" value="TreeGrafter"/>
</dbReference>
<dbReference type="AlphaFoldDB" id="H2APM8"/>
<dbReference type="GO" id="GO:0005634">
    <property type="term" value="C:nucleus"/>
    <property type="evidence" value="ECO:0007669"/>
    <property type="project" value="UniProtKB-SubCell"/>
</dbReference>
<dbReference type="PROSITE" id="PS00028">
    <property type="entry name" value="ZINC_FINGER_C2H2_1"/>
    <property type="match status" value="7"/>
</dbReference>
<keyword evidence="5" id="KW-0862">Zinc</keyword>
<organism evidence="11 12">
    <name type="scientific">Kazachstania africana (strain ATCC 22294 / BCRC 22015 / CBS 2517 / CECT 1963 / NBRC 1671 / NRRL Y-8276)</name>
    <name type="common">Yeast</name>
    <name type="synonym">Kluyveromyces africanus</name>
    <dbReference type="NCBI Taxonomy" id="1071382"/>
    <lineage>
        <taxon>Eukaryota</taxon>
        <taxon>Fungi</taxon>
        <taxon>Dikarya</taxon>
        <taxon>Ascomycota</taxon>
        <taxon>Saccharomycotina</taxon>
        <taxon>Saccharomycetes</taxon>
        <taxon>Saccharomycetales</taxon>
        <taxon>Saccharomycetaceae</taxon>
        <taxon>Kazachstania</taxon>
    </lineage>
</organism>
<dbReference type="GeneID" id="13882496"/>
<evidence type="ECO:0000256" key="7">
    <source>
        <dbReference type="ARBA" id="ARBA00023242"/>
    </source>
</evidence>
<evidence type="ECO:0000256" key="9">
    <source>
        <dbReference type="SAM" id="MobiDB-lite"/>
    </source>
</evidence>
<feature type="region of interest" description="Disordered" evidence="9">
    <location>
        <begin position="1"/>
        <end position="61"/>
    </location>
</feature>
<feature type="domain" description="C2H2-type" evidence="10">
    <location>
        <begin position="151"/>
        <end position="181"/>
    </location>
</feature>
<dbReference type="eggNOG" id="KOG1721">
    <property type="taxonomic scope" value="Eukaryota"/>
</dbReference>
<dbReference type="InterPro" id="IPR050331">
    <property type="entry name" value="Zinc_finger"/>
</dbReference>
<gene>
    <name evidence="11" type="primary">KAFR0B00280</name>
    <name evidence="11" type="ORF">KAFR_0B00280</name>
</gene>
<dbReference type="PANTHER" id="PTHR16515">
    <property type="entry name" value="PR DOMAIN ZINC FINGER PROTEIN"/>
    <property type="match status" value="1"/>
</dbReference>
<dbReference type="HOGENOM" id="CLU_044102_0_0_1"/>
<protein>
    <recommendedName>
        <fullName evidence="10">C2H2-type domain-containing protein</fullName>
    </recommendedName>
</protein>
<evidence type="ECO:0000256" key="4">
    <source>
        <dbReference type="ARBA" id="ARBA00022771"/>
    </source>
</evidence>
<sequence length="416" mass="48565">MSSDEEYIYESDHDSGHELKNELNSWEVPIRTTVPSASSLTPRRSRSSSVGSTSTTSSSRPKNYLCDYDGCAKAFTRPSLLTEHQQTIHHGIKSFKCNECTKSFARKTHLERHLISHLNDKDKPFHCKYCNKGTTTRQQLKRHEITHTKSFHCPYKDCDESFHKHPQLRSHILSLHEKKLACKHCGKHFQRPYRLNSHIQKHHNPNVENPYSCSFSGCLQSFRTWTQLTLHIKNDHPKLQCPVCQKFVVGESGLQMHMKIHDDSLVSRNWKCKHCVDGSFQKKSDLISHFSDVHPGLDLPVELTYHPAITLPELKEAKEDYIDDFSDRLNEGNTHLEEIEQEIKLNKFLNENSSMKLLLNTVGRKLTCPFNKCYRTFKTQERYDLHIEKHKIHQLKLKLLEEKKEAREEVQKEVTE</sequence>
<evidence type="ECO:0000259" key="10">
    <source>
        <dbReference type="PROSITE" id="PS50157"/>
    </source>
</evidence>
<dbReference type="SMART" id="SM00355">
    <property type="entry name" value="ZnF_C2H2"/>
    <property type="match status" value="9"/>
</dbReference>
<proteinExistence type="predicted"/>
<evidence type="ECO:0000256" key="3">
    <source>
        <dbReference type="ARBA" id="ARBA00022737"/>
    </source>
</evidence>
<feature type="compositionally biased region" description="Low complexity" evidence="9">
    <location>
        <begin position="36"/>
        <end position="60"/>
    </location>
</feature>
<dbReference type="EMBL" id="HE650822">
    <property type="protein sequence ID" value="CCF56328.1"/>
    <property type="molecule type" value="Genomic_DNA"/>
</dbReference>
<evidence type="ECO:0000256" key="1">
    <source>
        <dbReference type="ARBA" id="ARBA00004123"/>
    </source>
</evidence>
<dbReference type="InParanoid" id="H2APM8"/>
<evidence type="ECO:0000256" key="8">
    <source>
        <dbReference type="PROSITE-ProRule" id="PRU00042"/>
    </source>
</evidence>
<evidence type="ECO:0000256" key="5">
    <source>
        <dbReference type="ARBA" id="ARBA00022833"/>
    </source>
</evidence>
<reference evidence="11 12" key="1">
    <citation type="journal article" date="2011" name="Proc. Natl. Acad. Sci. U.S.A.">
        <title>Evolutionary erosion of yeast sex chromosomes by mating-type switching accidents.</title>
        <authorList>
            <person name="Gordon J.L."/>
            <person name="Armisen D."/>
            <person name="Proux-Wera E."/>
            <person name="Oheigeartaigh S.S."/>
            <person name="Byrne K.P."/>
            <person name="Wolfe K.H."/>
        </authorList>
    </citation>
    <scope>NUCLEOTIDE SEQUENCE [LARGE SCALE GENOMIC DNA]</scope>
    <source>
        <strain evidence="12">ATCC 22294 / BCRC 22015 / CBS 2517 / CECT 1963 / NBRC 1671 / NRRL Y-8276</strain>
    </source>
</reference>
<keyword evidence="6" id="KW-0238">DNA-binding</keyword>
<evidence type="ECO:0000313" key="11">
    <source>
        <dbReference type="EMBL" id="CCF56328.1"/>
    </source>
</evidence>
<feature type="domain" description="C2H2-type" evidence="10">
    <location>
        <begin position="95"/>
        <end position="122"/>
    </location>
</feature>
<dbReference type="InterPro" id="IPR013087">
    <property type="entry name" value="Znf_C2H2_type"/>
</dbReference>
<accession>H2APM8</accession>
<feature type="domain" description="C2H2-type" evidence="10">
    <location>
        <begin position="211"/>
        <end position="236"/>
    </location>
</feature>
<dbReference type="Proteomes" id="UP000005220">
    <property type="component" value="Chromosome 2"/>
</dbReference>
<name>H2APM8_KAZAF</name>
<dbReference type="GO" id="GO:0008270">
    <property type="term" value="F:zinc ion binding"/>
    <property type="evidence" value="ECO:0007669"/>
    <property type="project" value="UniProtKB-KW"/>
</dbReference>
<dbReference type="Pfam" id="PF00096">
    <property type="entry name" value="zf-C2H2"/>
    <property type="match status" value="5"/>
</dbReference>
<comment type="subcellular location">
    <subcellularLocation>
        <location evidence="1">Nucleus</location>
    </subcellularLocation>
</comment>
<feature type="domain" description="C2H2-type" evidence="10">
    <location>
        <begin position="64"/>
        <end position="94"/>
    </location>
</feature>
<dbReference type="STRING" id="1071382.H2APM8"/>
<dbReference type="InterPro" id="IPR036236">
    <property type="entry name" value="Znf_C2H2_sf"/>
</dbReference>
<dbReference type="RefSeq" id="XP_003955463.1">
    <property type="nucleotide sequence ID" value="XM_003955414.1"/>
</dbReference>